<dbReference type="Proteomes" id="UP000031666">
    <property type="component" value="Unassembled WGS sequence"/>
</dbReference>
<dbReference type="EMBL" id="BBSC01000004">
    <property type="protein sequence ID" value="GAM75376.1"/>
    <property type="molecule type" value="Genomic_DNA"/>
</dbReference>
<evidence type="ECO:0000313" key="3">
    <source>
        <dbReference type="Proteomes" id="UP000031666"/>
    </source>
</evidence>
<dbReference type="AlphaFoldDB" id="A0A0B8Q9T7"/>
<sequence>MFALVANTQLITPADWSLPWGDVKGVVGQEAYLERLKELDKTTPKGELIITWGWHRYFHGELNREILDKVSPERPIIVWQRSVHELFFNTAALEMLDVSPEDWEGDDNHFNYMDYEKGHAYETGLYAAAPLLFSQIATPDKFAEGMVKANQYLQAGGITTVVDPGMLLPDDMAKGMINIMEQAPMLDYYMIPAGNTAYDHLNKDAQAAFNAVEARVKNPALNSEYVRWLPNQIKLFADGAAYSQLMMMKDGYTDGHEGAWIQYPEDLENSMRPYWENDYTITVHSNGDYG</sequence>
<dbReference type="InterPro" id="IPR013108">
    <property type="entry name" value="Amidohydro_3"/>
</dbReference>
<evidence type="ECO:0000259" key="1">
    <source>
        <dbReference type="Pfam" id="PF07969"/>
    </source>
</evidence>
<comment type="caution">
    <text evidence="2">The sequence shown here is derived from an EMBL/GenBank/DDBJ whole genome shotgun (WGS) entry which is preliminary data.</text>
</comment>
<name>A0A0B8Q9T7_9VIBR</name>
<dbReference type="PANTHER" id="PTHR22642:SF2">
    <property type="entry name" value="PROTEIN LONG AFTER FAR-RED 3"/>
    <property type="match status" value="1"/>
</dbReference>
<evidence type="ECO:0000313" key="2">
    <source>
        <dbReference type="EMBL" id="GAM75376.1"/>
    </source>
</evidence>
<dbReference type="STRING" id="1481914.JCM19241_3288"/>
<dbReference type="GO" id="GO:0016787">
    <property type="term" value="F:hydrolase activity"/>
    <property type="evidence" value="ECO:0007669"/>
    <property type="project" value="UniProtKB-KW"/>
</dbReference>
<accession>A0A0B8Q9T7</accession>
<organism evidence="2 3">
    <name type="scientific">Vibrio ishigakensis</name>
    <dbReference type="NCBI Taxonomy" id="1481914"/>
    <lineage>
        <taxon>Bacteria</taxon>
        <taxon>Pseudomonadati</taxon>
        <taxon>Pseudomonadota</taxon>
        <taxon>Gammaproteobacteria</taxon>
        <taxon>Vibrionales</taxon>
        <taxon>Vibrionaceae</taxon>
        <taxon>Vibrio</taxon>
    </lineage>
</organism>
<proteinExistence type="predicted"/>
<dbReference type="Pfam" id="PF07969">
    <property type="entry name" value="Amidohydro_3"/>
    <property type="match status" value="1"/>
</dbReference>
<keyword evidence="2" id="KW-0378">Hydrolase</keyword>
<protein>
    <submittedName>
        <fullName evidence="2">Amidohydrolase domain protein</fullName>
    </submittedName>
</protein>
<reference evidence="2 3" key="1">
    <citation type="submission" date="2015-01" db="EMBL/GenBank/DDBJ databases">
        <title>Vibrio sp. C94 JCM 19241 whole genome shotgun sequence.</title>
        <authorList>
            <person name="Sawabe T."/>
            <person name="Meirelles P."/>
            <person name="Feng G."/>
            <person name="Sayaka M."/>
            <person name="Hattori M."/>
            <person name="Ohkuma M."/>
        </authorList>
    </citation>
    <scope>NUCLEOTIDE SEQUENCE [LARGE SCALE GENOMIC DNA]</scope>
    <source>
        <strain evidence="3">JCM 19241</strain>
    </source>
</reference>
<gene>
    <name evidence="2" type="ORF">JCM19241_3288</name>
</gene>
<feature type="domain" description="Amidohydrolase 3" evidence="1">
    <location>
        <begin position="28"/>
        <end position="288"/>
    </location>
</feature>
<dbReference type="Gene3D" id="3.20.20.140">
    <property type="entry name" value="Metal-dependent hydrolases"/>
    <property type="match status" value="1"/>
</dbReference>
<dbReference type="Gene3D" id="3.10.310.70">
    <property type="match status" value="1"/>
</dbReference>
<dbReference type="PANTHER" id="PTHR22642">
    <property type="entry name" value="IMIDAZOLONEPROPIONASE"/>
    <property type="match status" value="1"/>
</dbReference>
<reference evidence="2 3" key="2">
    <citation type="submission" date="2015-01" db="EMBL/GenBank/DDBJ databases">
        <authorList>
            <consortium name="NBRP consortium"/>
            <person name="Sawabe T."/>
            <person name="Meirelles P."/>
            <person name="Feng G."/>
            <person name="Sayaka M."/>
            <person name="Hattori M."/>
            <person name="Ohkuma M."/>
        </authorList>
    </citation>
    <scope>NUCLEOTIDE SEQUENCE [LARGE SCALE GENOMIC DNA]</scope>
    <source>
        <strain evidence="3">JCM 19241</strain>
    </source>
</reference>